<feature type="domain" description="Prenyltransferase alpha-alpha toroid" evidence="16">
    <location>
        <begin position="16"/>
        <end position="351"/>
    </location>
</feature>
<evidence type="ECO:0000256" key="2">
    <source>
        <dbReference type="ARBA" id="ARBA00001947"/>
    </source>
</evidence>
<comment type="subunit">
    <text evidence="14">Heterodimer of FNTA and PGGT1B. PGGT1B mediates interaction with substrate peptides.</text>
</comment>
<keyword evidence="11" id="KW-0460">Magnesium</keyword>
<reference evidence="17" key="1">
    <citation type="submission" date="2020-11" db="EMBL/GenBank/DDBJ databases">
        <authorList>
            <person name="Tran Van P."/>
        </authorList>
    </citation>
    <scope>NUCLEOTIDE SEQUENCE</scope>
</reference>
<dbReference type="EMBL" id="OC915145">
    <property type="protein sequence ID" value="CAD7638891.1"/>
    <property type="molecule type" value="Genomic_DNA"/>
</dbReference>
<dbReference type="CDD" id="cd02895">
    <property type="entry name" value="GGTase-I"/>
    <property type="match status" value="1"/>
</dbReference>
<evidence type="ECO:0000313" key="17">
    <source>
        <dbReference type="EMBL" id="CAD7638891.1"/>
    </source>
</evidence>
<comment type="catalytic activity">
    <reaction evidence="13">
        <text>geranylgeranyl diphosphate + L-cysteinyl-[protein] = S-geranylgeranyl-L-cysteinyl-[protein] + diphosphate</text>
        <dbReference type="Rhea" id="RHEA:21240"/>
        <dbReference type="Rhea" id="RHEA-COMP:10131"/>
        <dbReference type="Rhea" id="RHEA-COMP:11537"/>
        <dbReference type="ChEBI" id="CHEBI:29950"/>
        <dbReference type="ChEBI" id="CHEBI:33019"/>
        <dbReference type="ChEBI" id="CHEBI:57533"/>
        <dbReference type="ChEBI" id="CHEBI:86021"/>
        <dbReference type="EC" id="2.5.1.59"/>
    </reaction>
</comment>
<evidence type="ECO:0000256" key="13">
    <source>
        <dbReference type="ARBA" id="ARBA00050428"/>
    </source>
</evidence>
<evidence type="ECO:0000259" key="16">
    <source>
        <dbReference type="Pfam" id="PF00432"/>
    </source>
</evidence>
<proteinExistence type="inferred from homology"/>
<comment type="similarity">
    <text evidence="3">Belongs to the protein prenyltransferase subunit beta family.</text>
</comment>
<evidence type="ECO:0000256" key="6">
    <source>
        <dbReference type="ARBA" id="ARBA00022602"/>
    </source>
</evidence>
<keyword evidence="7" id="KW-0808">Transferase</keyword>
<evidence type="ECO:0000256" key="9">
    <source>
        <dbReference type="ARBA" id="ARBA00022737"/>
    </source>
</evidence>
<dbReference type="OrthoDB" id="24893at2759"/>
<dbReference type="AlphaFoldDB" id="A0A7R9QAM8"/>
<dbReference type="PANTHER" id="PTHR11774:SF4">
    <property type="entry name" value="GERANYLGERANYL TRANSFERASE TYPE-1 SUBUNIT BETA"/>
    <property type="match status" value="1"/>
</dbReference>
<dbReference type="Gene3D" id="1.50.10.20">
    <property type="match status" value="1"/>
</dbReference>
<keyword evidence="18" id="KW-1185">Reference proteome</keyword>
<keyword evidence="9" id="KW-0677">Repeat</keyword>
<dbReference type="PANTHER" id="PTHR11774">
    <property type="entry name" value="GERANYLGERANYL TRANSFERASE TYPE BETA SUBUNIT"/>
    <property type="match status" value="1"/>
</dbReference>
<evidence type="ECO:0000256" key="7">
    <source>
        <dbReference type="ARBA" id="ARBA00022679"/>
    </source>
</evidence>
<comment type="cofactor">
    <cofactor evidence="2">
        <name>Zn(2+)</name>
        <dbReference type="ChEBI" id="CHEBI:29105"/>
    </cofactor>
</comment>
<dbReference type="EC" id="2.5.1.59" evidence="4"/>
<evidence type="ECO:0000256" key="14">
    <source>
        <dbReference type="ARBA" id="ARBA00065714"/>
    </source>
</evidence>
<keyword evidence="6" id="KW-0637">Prenyltransferase</keyword>
<dbReference type="FunFam" id="1.50.10.20:FF:000005">
    <property type="entry name" value="Geranylgeranyl transferase type-1 subunit beta"/>
    <property type="match status" value="1"/>
</dbReference>
<gene>
    <name evidence="17" type="ORF">ONB1V03_LOCUS1654</name>
</gene>
<dbReference type="Proteomes" id="UP000728032">
    <property type="component" value="Unassembled WGS sequence"/>
</dbReference>
<accession>A0A7R9QAM8</accession>
<evidence type="ECO:0000256" key="12">
    <source>
        <dbReference type="ARBA" id="ARBA00031713"/>
    </source>
</evidence>
<sequence>MEIVRNESKDRFNILHAKYLKRCLDLLPPSLATLDVSRLTIAFFAISGLDLLDCLHLIEAQKQDIIEWIYSLQILVTKTEGEERGRHGFRGSGANGVDNPYDCGNLAMTYCALSSLLILGDDLKRVDKKAIINGLREHQLSDGSFVPVIYEKENDMRFVYCATTVSYILNDWSAIDRQKTISFIRNSLVGIDTSVVVMSELIVGLLCEQSYECGFGQSPGLESHGGSTYCALAALTLMDELSALSDRQLASMKRWCLLRQTNGFQGRPNKDADTCYSFWLGGALKLIDGFQLMNTESNTSFILETQDMITGGLAKYPDSIPDPMHTYLGLSALALNPNKNSLLSVNPALNISERAVQHLNQLHSQWRDN</sequence>
<dbReference type="InterPro" id="IPR001330">
    <property type="entry name" value="Prenyltrans"/>
</dbReference>
<name>A0A7R9QAM8_9ACAR</name>
<dbReference type="InterPro" id="IPR008930">
    <property type="entry name" value="Terpenoid_cyclase/PrenylTrfase"/>
</dbReference>
<keyword evidence="10" id="KW-0862">Zinc</keyword>
<evidence type="ECO:0000256" key="1">
    <source>
        <dbReference type="ARBA" id="ARBA00001946"/>
    </source>
</evidence>
<evidence type="ECO:0000256" key="8">
    <source>
        <dbReference type="ARBA" id="ARBA00022723"/>
    </source>
</evidence>
<dbReference type="InterPro" id="IPR045089">
    <property type="entry name" value="PGGT1B-like"/>
</dbReference>
<dbReference type="SUPFAM" id="SSF48239">
    <property type="entry name" value="Terpenoid cyclases/Protein prenyltransferases"/>
    <property type="match status" value="1"/>
</dbReference>
<dbReference type="Pfam" id="PF00432">
    <property type="entry name" value="Prenyltrans"/>
    <property type="match status" value="1"/>
</dbReference>
<keyword evidence="8" id="KW-0479">Metal-binding</keyword>
<evidence type="ECO:0000256" key="5">
    <source>
        <dbReference type="ARBA" id="ARBA00020603"/>
    </source>
</evidence>
<dbReference type="InterPro" id="IPR041960">
    <property type="entry name" value="GGTase_I_beta"/>
</dbReference>
<evidence type="ECO:0000256" key="10">
    <source>
        <dbReference type="ARBA" id="ARBA00022833"/>
    </source>
</evidence>
<evidence type="ECO:0000256" key="3">
    <source>
        <dbReference type="ARBA" id="ARBA00010497"/>
    </source>
</evidence>
<dbReference type="GO" id="GO:0004662">
    <property type="term" value="F:CAAX-protein geranylgeranyltransferase activity"/>
    <property type="evidence" value="ECO:0007669"/>
    <property type="project" value="UniProtKB-EC"/>
</dbReference>
<organism evidence="17">
    <name type="scientific">Oppiella nova</name>
    <dbReference type="NCBI Taxonomy" id="334625"/>
    <lineage>
        <taxon>Eukaryota</taxon>
        <taxon>Metazoa</taxon>
        <taxon>Ecdysozoa</taxon>
        <taxon>Arthropoda</taxon>
        <taxon>Chelicerata</taxon>
        <taxon>Arachnida</taxon>
        <taxon>Acari</taxon>
        <taxon>Acariformes</taxon>
        <taxon>Sarcoptiformes</taxon>
        <taxon>Oribatida</taxon>
        <taxon>Brachypylina</taxon>
        <taxon>Oppioidea</taxon>
        <taxon>Oppiidae</taxon>
        <taxon>Oppiella</taxon>
    </lineage>
</organism>
<evidence type="ECO:0000256" key="4">
    <source>
        <dbReference type="ARBA" id="ARBA00012700"/>
    </source>
</evidence>
<comment type="cofactor">
    <cofactor evidence="1">
        <name>Mg(2+)</name>
        <dbReference type="ChEBI" id="CHEBI:18420"/>
    </cofactor>
</comment>
<dbReference type="GO" id="GO:0005953">
    <property type="term" value="C:CAAX-protein geranylgeranyltransferase complex"/>
    <property type="evidence" value="ECO:0007669"/>
    <property type="project" value="InterPro"/>
</dbReference>
<evidence type="ECO:0000256" key="15">
    <source>
        <dbReference type="ARBA" id="ARBA00078363"/>
    </source>
</evidence>
<evidence type="ECO:0000256" key="11">
    <source>
        <dbReference type="ARBA" id="ARBA00022842"/>
    </source>
</evidence>
<dbReference type="EMBL" id="CAJPVJ010000320">
    <property type="protein sequence ID" value="CAG2162054.1"/>
    <property type="molecule type" value="Genomic_DNA"/>
</dbReference>
<dbReference type="GO" id="GO:0046872">
    <property type="term" value="F:metal ion binding"/>
    <property type="evidence" value="ECO:0007669"/>
    <property type="project" value="UniProtKB-KW"/>
</dbReference>
<evidence type="ECO:0000313" key="18">
    <source>
        <dbReference type="Proteomes" id="UP000728032"/>
    </source>
</evidence>
<protein>
    <recommendedName>
        <fullName evidence="5">Geranylgeranyl transferase type-1 subunit beta</fullName>
        <ecNumber evidence="4">2.5.1.59</ecNumber>
    </recommendedName>
    <alternativeName>
        <fullName evidence="12">Geranylgeranyl transferase type I subunit beta</fullName>
    </alternativeName>
    <alternativeName>
        <fullName evidence="15">Type I protein geranyl-geranyltransferase subunit beta</fullName>
    </alternativeName>
</protein>